<reference evidence="1" key="1">
    <citation type="journal article" date="2019" name="bioRxiv">
        <title>The Genome of the Zebra Mussel, Dreissena polymorpha: A Resource for Invasive Species Research.</title>
        <authorList>
            <person name="McCartney M.A."/>
            <person name="Auch B."/>
            <person name="Kono T."/>
            <person name="Mallez S."/>
            <person name="Zhang Y."/>
            <person name="Obille A."/>
            <person name="Becker A."/>
            <person name="Abrahante J.E."/>
            <person name="Garbe J."/>
            <person name="Badalamenti J.P."/>
            <person name="Herman A."/>
            <person name="Mangelson H."/>
            <person name="Liachko I."/>
            <person name="Sullivan S."/>
            <person name="Sone E.D."/>
            <person name="Koren S."/>
            <person name="Silverstein K.A.T."/>
            <person name="Beckman K.B."/>
            <person name="Gohl D.M."/>
        </authorList>
    </citation>
    <scope>NUCLEOTIDE SEQUENCE</scope>
    <source>
        <strain evidence="1">Duluth1</strain>
        <tissue evidence="1">Whole animal</tissue>
    </source>
</reference>
<dbReference type="EMBL" id="JAIWYP010000006">
    <property type="protein sequence ID" value="KAH3808912.1"/>
    <property type="molecule type" value="Genomic_DNA"/>
</dbReference>
<evidence type="ECO:0000313" key="1">
    <source>
        <dbReference type="EMBL" id="KAH3808912.1"/>
    </source>
</evidence>
<name>A0A9D4JIN6_DREPO</name>
<organism evidence="1 2">
    <name type="scientific">Dreissena polymorpha</name>
    <name type="common">Zebra mussel</name>
    <name type="synonym">Mytilus polymorpha</name>
    <dbReference type="NCBI Taxonomy" id="45954"/>
    <lineage>
        <taxon>Eukaryota</taxon>
        <taxon>Metazoa</taxon>
        <taxon>Spiralia</taxon>
        <taxon>Lophotrochozoa</taxon>
        <taxon>Mollusca</taxon>
        <taxon>Bivalvia</taxon>
        <taxon>Autobranchia</taxon>
        <taxon>Heteroconchia</taxon>
        <taxon>Euheterodonta</taxon>
        <taxon>Imparidentia</taxon>
        <taxon>Neoheterodontei</taxon>
        <taxon>Myida</taxon>
        <taxon>Dreissenoidea</taxon>
        <taxon>Dreissenidae</taxon>
        <taxon>Dreissena</taxon>
    </lineage>
</organism>
<dbReference type="AlphaFoldDB" id="A0A9D4JIN6"/>
<proteinExistence type="predicted"/>
<accession>A0A9D4JIN6</accession>
<sequence length="54" mass="6506">MQRKENQCAKRGIHQNRKVRLEKPGDRESKVKHLAIVCDKWEILCTKKKKNEFK</sequence>
<gene>
    <name evidence="1" type="ORF">DPMN_137272</name>
</gene>
<reference evidence="1" key="2">
    <citation type="submission" date="2020-11" db="EMBL/GenBank/DDBJ databases">
        <authorList>
            <person name="McCartney M.A."/>
            <person name="Auch B."/>
            <person name="Kono T."/>
            <person name="Mallez S."/>
            <person name="Becker A."/>
            <person name="Gohl D.M."/>
            <person name="Silverstein K.A.T."/>
            <person name="Koren S."/>
            <person name="Bechman K.B."/>
            <person name="Herman A."/>
            <person name="Abrahante J.E."/>
            <person name="Garbe J."/>
        </authorList>
    </citation>
    <scope>NUCLEOTIDE SEQUENCE</scope>
    <source>
        <strain evidence="1">Duluth1</strain>
        <tissue evidence="1">Whole animal</tissue>
    </source>
</reference>
<protein>
    <submittedName>
        <fullName evidence="1">Uncharacterized protein</fullName>
    </submittedName>
</protein>
<comment type="caution">
    <text evidence="1">The sequence shown here is derived from an EMBL/GenBank/DDBJ whole genome shotgun (WGS) entry which is preliminary data.</text>
</comment>
<dbReference type="Proteomes" id="UP000828390">
    <property type="component" value="Unassembled WGS sequence"/>
</dbReference>
<evidence type="ECO:0000313" key="2">
    <source>
        <dbReference type="Proteomes" id="UP000828390"/>
    </source>
</evidence>
<keyword evidence="2" id="KW-1185">Reference proteome</keyword>